<feature type="region of interest" description="Disordered" evidence="1">
    <location>
        <begin position="1"/>
        <end position="28"/>
    </location>
</feature>
<accession>A0A358E105</accession>
<evidence type="ECO:0000313" key="2">
    <source>
        <dbReference type="EMBL" id="HBU52201.1"/>
    </source>
</evidence>
<sequence length="79" mass="8186">MATQTAKQKAATAKDANSTAAKVTTESKMEVSLSKTVQLVPGAEPLKPGSHSLIESVANDLIESGLAVSKETAKSEDEE</sequence>
<reference evidence="2 3" key="1">
    <citation type="journal article" date="2018" name="Nat. Biotechnol.">
        <title>A standardized bacterial taxonomy based on genome phylogeny substantially revises the tree of life.</title>
        <authorList>
            <person name="Parks D.H."/>
            <person name="Chuvochina M."/>
            <person name="Waite D.W."/>
            <person name="Rinke C."/>
            <person name="Skarshewski A."/>
            <person name="Chaumeil P.A."/>
            <person name="Hugenholtz P."/>
        </authorList>
    </citation>
    <scope>NUCLEOTIDE SEQUENCE [LARGE SCALE GENOMIC DNA]</scope>
    <source>
        <strain evidence="2">UBA11621</strain>
    </source>
</reference>
<comment type="caution">
    <text evidence="2">The sequence shown here is derived from an EMBL/GenBank/DDBJ whole genome shotgun (WGS) entry which is preliminary data.</text>
</comment>
<dbReference type="EMBL" id="DONK01000198">
    <property type="protein sequence ID" value="HBU52201.1"/>
    <property type="molecule type" value="Genomic_DNA"/>
</dbReference>
<feature type="compositionally biased region" description="Low complexity" evidence="1">
    <location>
        <begin position="1"/>
        <end position="22"/>
    </location>
</feature>
<dbReference type="AlphaFoldDB" id="A0A358E105"/>
<name>A0A358E105_9ALTE</name>
<proteinExistence type="predicted"/>
<gene>
    <name evidence="2" type="ORF">DEB45_13165</name>
</gene>
<protein>
    <submittedName>
        <fullName evidence="2">Uncharacterized protein</fullName>
    </submittedName>
</protein>
<evidence type="ECO:0000256" key="1">
    <source>
        <dbReference type="SAM" id="MobiDB-lite"/>
    </source>
</evidence>
<evidence type="ECO:0000313" key="3">
    <source>
        <dbReference type="Proteomes" id="UP000264779"/>
    </source>
</evidence>
<dbReference type="RefSeq" id="WP_272965297.1">
    <property type="nucleotide sequence ID" value="NZ_CALBIY010000020.1"/>
</dbReference>
<dbReference type="Proteomes" id="UP000264779">
    <property type="component" value="Unassembled WGS sequence"/>
</dbReference>
<organism evidence="2 3">
    <name type="scientific">Alteromonas australica</name>
    <dbReference type="NCBI Taxonomy" id="589873"/>
    <lineage>
        <taxon>Bacteria</taxon>
        <taxon>Pseudomonadati</taxon>
        <taxon>Pseudomonadota</taxon>
        <taxon>Gammaproteobacteria</taxon>
        <taxon>Alteromonadales</taxon>
        <taxon>Alteromonadaceae</taxon>
        <taxon>Alteromonas/Salinimonas group</taxon>
        <taxon>Alteromonas</taxon>
    </lineage>
</organism>